<dbReference type="InterPro" id="IPR036249">
    <property type="entry name" value="Thioredoxin-like_sf"/>
</dbReference>
<sequence length="442" mass="50831">MYKKALLTIFLFPLLASAQHTIKGTFSPAEDFKWAILYKVTPTNALYAADTQTDSIGNFTLMLDSTVTKGMYRLVYALPQDIYNFDIIYDGKEDIELTFNEEKGIRFLASEENSLLAAYQYEMQKLQIDIKNKFSKGGKELSEAFETLEKEQRAFEAAAKDKLVLNFIIANRPYIPNENVTVKSYIEKSKEHYFDHIDFTNPTLQSSNFLLETVFNYITVYVGQDDDVPIAYAQNMDQVFKKLQKGEKPFQQAFLMELWNKFVDIDRIETANYIAKKYLIPLSKSLNNTELAEQLTIFKNTSIGEKAPDFNWEDDIDGKTIPNSLYKLDTAENYIIVFWSSMCSHCLAEMPVLHSKITTLEKGKFKVIAIGLEDEPYDWQNKVFDFPEFTNILGLGKWENPIGNDYGIDATPTYFVLDKDKQIIAKPEMVEDVLKLLNTPSK</sequence>
<dbReference type="EMBL" id="REFC01000011">
    <property type="protein sequence ID" value="RMA66176.1"/>
    <property type="molecule type" value="Genomic_DNA"/>
</dbReference>
<evidence type="ECO:0000313" key="4">
    <source>
        <dbReference type="Proteomes" id="UP000271339"/>
    </source>
</evidence>
<dbReference type="AlphaFoldDB" id="A0A3L9YZX4"/>
<organism evidence="3 4">
    <name type="scientific">Ulvibacter antarcticus</name>
    <dbReference type="NCBI Taxonomy" id="442714"/>
    <lineage>
        <taxon>Bacteria</taxon>
        <taxon>Pseudomonadati</taxon>
        <taxon>Bacteroidota</taxon>
        <taxon>Flavobacteriia</taxon>
        <taxon>Flavobacteriales</taxon>
        <taxon>Flavobacteriaceae</taxon>
        <taxon>Ulvibacter</taxon>
    </lineage>
</organism>
<feature type="signal peptide" evidence="1">
    <location>
        <begin position="1"/>
        <end position="18"/>
    </location>
</feature>
<dbReference type="GO" id="GO:0016491">
    <property type="term" value="F:oxidoreductase activity"/>
    <property type="evidence" value="ECO:0007669"/>
    <property type="project" value="InterPro"/>
</dbReference>
<dbReference type="Proteomes" id="UP000271339">
    <property type="component" value="Unassembled WGS sequence"/>
</dbReference>
<comment type="caution">
    <text evidence="3">The sequence shown here is derived from an EMBL/GenBank/DDBJ whole genome shotgun (WGS) entry which is preliminary data.</text>
</comment>
<gene>
    <name evidence="3" type="ORF">BXY75_0595</name>
</gene>
<dbReference type="CDD" id="cd02966">
    <property type="entry name" value="TlpA_like_family"/>
    <property type="match status" value="1"/>
</dbReference>
<feature type="domain" description="Thioredoxin" evidence="2">
    <location>
        <begin position="301"/>
        <end position="438"/>
    </location>
</feature>
<dbReference type="InterPro" id="IPR013766">
    <property type="entry name" value="Thioredoxin_domain"/>
</dbReference>
<dbReference type="Gene3D" id="3.40.30.10">
    <property type="entry name" value="Glutaredoxin"/>
    <property type="match status" value="1"/>
</dbReference>
<dbReference type="InterPro" id="IPR013740">
    <property type="entry name" value="Redoxin"/>
</dbReference>
<dbReference type="InterPro" id="IPR050553">
    <property type="entry name" value="Thioredoxin_ResA/DsbE_sf"/>
</dbReference>
<evidence type="ECO:0000313" key="3">
    <source>
        <dbReference type="EMBL" id="RMA66176.1"/>
    </source>
</evidence>
<accession>A0A3L9YZX4</accession>
<keyword evidence="4" id="KW-1185">Reference proteome</keyword>
<keyword evidence="1" id="KW-0732">Signal</keyword>
<feature type="chain" id="PRO_5018070981" evidence="1">
    <location>
        <begin position="19"/>
        <end position="442"/>
    </location>
</feature>
<dbReference type="Pfam" id="PF08534">
    <property type="entry name" value="Redoxin"/>
    <property type="match status" value="1"/>
</dbReference>
<evidence type="ECO:0000259" key="2">
    <source>
        <dbReference type="PROSITE" id="PS51352"/>
    </source>
</evidence>
<dbReference type="PANTHER" id="PTHR42852:SF13">
    <property type="entry name" value="PROTEIN DIPZ"/>
    <property type="match status" value="1"/>
</dbReference>
<dbReference type="RefSeq" id="WP_121906187.1">
    <property type="nucleotide sequence ID" value="NZ_REFC01000011.1"/>
</dbReference>
<dbReference type="PANTHER" id="PTHR42852">
    <property type="entry name" value="THIOL:DISULFIDE INTERCHANGE PROTEIN DSBE"/>
    <property type="match status" value="1"/>
</dbReference>
<dbReference type="PROSITE" id="PS51352">
    <property type="entry name" value="THIOREDOXIN_2"/>
    <property type="match status" value="1"/>
</dbReference>
<dbReference type="OrthoDB" id="6399635at2"/>
<evidence type="ECO:0000256" key="1">
    <source>
        <dbReference type="SAM" id="SignalP"/>
    </source>
</evidence>
<protein>
    <submittedName>
        <fullName evidence="3">AhpC/TSA family protein</fullName>
    </submittedName>
</protein>
<reference evidence="3 4" key="1">
    <citation type="submission" date="2018-10" db="EMBL/GenBank/DDBJ databases">
        <title>Genomic Encyclopedia of Archaeal and Bacterial Type Strains, Phase II (KMG-II): from individual species to whole genera.</title>
        <authorList>
            <person name="Goeker M."/>
        </authorList>
    </citation>
    <scope>NUCLEOTIDE SEQUENCE [LARGE SCALE GENOMIC DNA]</scope>
    <source>
        <strain evidence="3 4">DSM 23424</strain>
    </source>
</reference>
<dbReference type="SUPFAM" id="SSF52833">
    <property type="entry name" value="Thioredoxin-like"/>
    <property type="match status" value="1"/>
</dbReference>
<proteinExistence type="predicted"/>
<name>A0A3L9YZX4_9FLAO</name>